<keyword evidence="2 4" id="KW-0378">Hydrolase</keyword>
<dbReference type="EC" id="3.2.1.23" evidence="4"/>
<dbReference type="PRINTS" id="PR00742">
    <property type="entry name" value="GLHYDRLASE35"/>
</dbReference>
<comment type="caution">
    <text evidence="8">The sequence shown here is derived from an EMBL/GenBank/DDBJ whole genome shotgun (WGS) entry which is preliminary data.</text>
</comment>
<evidence type="ECO:0000256" key="3">
    <source>
        <dbReference type="ARBA" id="ARBA00023295"/>
    </source>
</evidence>
<evidence type="ECO:0000313" key="9">
    <source>
        <dbReference type="Proteomes" id="UP000708576"/>
    </source>
</evidence>
<evidence type="ECO:0000256" key="1">
    <source>
        <dbReference type="ARBA" id="ARBA00009809"/>
    </source>
</evidence>
<dbReference type="InterPro" id="IPR048912">
    <property type="entry name" value="BetaGal1-like_ABD1"/>
</dbReference>
<evidence type="ECO:0000313" key="8">
    <source>
        <dbReference type="EMBL" id="MBS2101054.1"/>
    </source>
</evidence>
<dbReference type="Pfam" id="PF00754">
    <property type="entry name" value="F5_F8_type_C"/>
    <property type="match status" value="1"/>
</dbReference>
<dbReference type="Pfam" id="PF01301">
    <property type="entry name" value="Glyco_hydro_35"/>
    <property type="match status" value="1"/>
</dbReference>
<feature type="chain" id="PRO_5047408728" description="Beta-galactosidase" evidence="6">
    <location>
        <begin position="25"/>
        <end position="782"/>
    </location>
</feature>
<dbReference type="InterPro" id="IPR031330">
    <property type="entry name" value="Gly_Hdrlase_35_cat"/>
</dbReference>
<protein>
    <recommendedName>
        <fullName evidence="4">Beta-galactosidase</fullName>
        <ecNumber evidence="4">3.2.1.23</ecNumber>
    </recommendedName>
</protein>
<dbReference type="SUPFAM" id="SSF51445">
    <property type="entry name" value="(Trans)glycosidases"/>
    <property type="match status" value="1"/>
</dbReference>
<evidence type="ECO:0000256" key="5">
    <source>
        <dbReference type="RuleBase" id="RU003679"/>
    </source>
</evidence>
<dbReference type="Pfam" id="PF21467">
    <property type="entry name" value="BetaGal_gal-bd"/>
    <property type="match status" value="1"/>
</dbReference>
<name>A0ABS5K1P4_9BACT</name>
<dbReference type="Gene3D" id="2.60.120.260">
    <property type="entry name" value="Galactose-binding domain-like"/>
    <property type="match status" value="3"/>
</dbReference>
<dbReference type="RefSeq" id="WP_212220090.1">
    <property type="nucleotide sequence ID" value="NZ_JAGUCO010000036.1"/>
</dbReference>
<comment type="similarity">
    <text evidence="1 5">Belongs to the glycosyl hydrolase 35 family.</text>
</comment>
<dbReference type="PANTHER" id="PTHR23421">
    <property type="entry name" value="BETA-GALACTOSIDASE RELATED"/>
    <property type="match status" value="1"/>
</dbReference>
<dbReference type="SUPFAM" id="SSF49785">
    <property type="entry name" value="Galactose-binding domain-like"/>
    <property type="match status" value="2"/>
</dbReference>
<reference evidence="8 9" key="1">
    <citation type="journal article" date="2015" name="Int. J. Syst. Evol. Microbiol.">
        <title>Carboxylicivirga linearis sp. nov., isolated from a sea cucumber culture pond.</title>
        <authorList>
            <person name="Wang F.Q."/>
            <person name="Zhou Y.X."/>
            <person name="Lin X.Z."/>
            <person name="Chen G.J."/>
            <person name="Du Z.J."/>
        </authorList>
    </citation>
    <scope>NUCLEOTIDE SEQUENCE [LARGE SCALE GENOMIC DNA]</scope>
    <source>
        <strain evidence="8 9">FB218</strain>
    </source>
</reference>
<evidence type="ECO:0000256" key="2">
    <source>
        <dbReference type="ARBA" id="ARBA00022801"/>
    </source>
</evidence>
<dbReference type="Proteomes" id="UP000708576">
    <property type="component" value="Unassembled WGS sequence"/>
</dbReference>
<comment type="catalytic activity">
    <reaction evidence="4">
        <text>Hydrolysis of terminal non-reducing beta-D-galactose residues in beta-D-galactosides.</text>
        <dbReference type="EC" id="3.2.1.23"/>
    </reaction>
</comment>
<dbReference type="InterPro" id="IPR017853">
    <property type="entry name" value="GH"/>
</dbReference>
<evidence type="ECO:0000256" key="4">
    <source>
        <dbReference type="RuleBase" id="RU000675"/>
    </source>
</evidence>
<accession>A0ABS5K1P4</accession>
<dbReference type="EMBL" id="JAGUCO010000036">
    <property type="protein sequence ID" value="MBS2101054.1"/>
    <property type="molecule type" value="Genomic_DNA"/>
</dbReference>
<evidence type="ECO:0000259" key="7">
    <source>
        <dbReference type="PROSITE" id="PS50022"/>
    </source>
</evidence>
<dbReference type="PROSITE" id="PS50022">
    <property type="entry name" value="FA58C_3"/>
    <property type="match status" value="1"/>
</dbReference>
<dbReference type="InterPro" id="IPR008979">
    <property type="entry name" value="Galactose-bd-like_sf"/>
</dbReference>
<keyword evidence="9" id="KW-1185">Reference proteome</keyword>
<keyword evidence="3 4" id="KW-0326">Glycosidase</keyword>
<dbReference type="GO" id="GO:0004565">
    <property type="term" value="F:beta-galactosidase activity"/>
    <property type="evidence" value="ECO:0007669"/>
    <property type="project" value="UniProtKB-EC"/>
</dbReference>
<evidence type="ECO:0000256" key="6">
    <source>
        <dbReference type="SAM" id="SignalP"/>
    </source>
</evidence>
<feature type="signal peptide" evidence="6">
    <location>
        <begin position="1"/>
        <end position="24"/>
    </location>
</feature>
<feature type="domain" description="F5/8 type C" evidence="7">
    <location>
        <begin position="679"/>
        <end position="782"/>
    </location>
</feature>
<dbReference type="PROSITE" id="PS51257">
    <property type="entry name" value="PROKAR_LIPOPROTEIN"/>
    <property type="match status" value="1"/>
</dbReference>
<dbReference type="InterPro" id="IPR000421">
    <property type="entry name" value="FA58C"/>
</dbReference>
<organism evidence="8 9">
    <name type="scientific">Carboxylicivirga linearis</name>
    <dbReference type="NCBI Taxonomy" id="1628157"/>
    <lineage>
        <taxon>Bacteria</taxon>
        <taxon>Pseudomonadati</taxon>
        <taxon>Bacteroidota</taxon>
        <taxon>Bacteroidia</taxon>
        <taxon>Marinilabiliales</taxon>
        <taxon>Marinilabiliaceae</taxon>
        <taxon>Carboxylicivirga</taxon>
    </lineage>
</organism>
<gene>
    <name evidence="8" type="ORF">KEM10_22405</name>
</gene>
<dbReference type="InterPro" id="IPR048913">
    <property type="entry name" value="BetaGal_gal-bd"/>
</dbReference>
<dbReference type="PROSITE" id="PS01182">
    <property type="entry name" value="GLYCOSYL_HYDROL_F35"/>
    <property type="match status" value="1"/>
</dbReference>
<dbReference type="Pfam" id="PF21317">
    <property type="entry name" value="BetaGal_ABD_1"/>
    <property type="match status" value="1"/>
</dbReference>
<sequence>MKTMKLVFSFVVMASLLMSMSLTSCQPAKPEHTFEIGKDDFLIDGEPYQIRCGEMHFARVPKEYWRHRLQMTKALGMNTICAYLFWNFHERTPGEFTWEGQADVAEFCEMAQEEGLWVILRPGPYACAEWEMGGLPWWLLKHDDIALRSTDPRYVEASQRYLKEVGRVLAPLQITNGGPILMVQVENEYGFYSDDAEYMGVMRQAILDAGFDVPLFSCNPKHTLKRGYRDDLFPVVNFGADPADGFAKLREILPEGPLMCGEFYSGWFDTWGTPHTFGNTEAYLRDMEYMLKEGASFSIYMAHGGTSFGFWGGADRPFKPDCSSYDYGAPISEAGLTTPKFFETQELISRYLMPGEEALPEPPAPMPSTTFEKVTLTEFAPLFDNLPKPVVGDEPKNMEYYDQARGSMLYKTTLPAGPACTFSVGAANDFAWVYVDGEEVGLMDRRKRNYNVTIPARKKESTIEVFVHAMGRINFGKEVHDRKGLNAPVKFETNGKEIKTGQWEVFNLDYNDQYLADLKFTERKEPNTKPGIWKGTFTVKELGDTYLDVSTWGKGVVWVNGHALGRYWNIGPTQTMYIPAPWLKKGENKILILDIVGPAATTIEGVEKPVLDQLKPENDFSGTRRNQGKLTIDSKKPVHKASFKKGGDAQTVKFGKTVKGRFFCIEALNALDNNRYAAIAEMDILDKNGKAISHEDWTVAYVSSEESSGENGIAENAIDGQTFNFWHSSWSITKPEYPHQLVIDLGSETEVSGFVYVPRMQEDAAGRIKDYQIFVGNDLVKK</sequence>
<proteinExistence type="inferred from homology"/>
<keyword evidence="6" id="KW-0732">Signal</keyword>
<dbReference type="Gene3D" id="3.20.20.80">
    <property type="entry name" value="Glycosidases"/>
    <property type="match status" value="1"/>
</dbReference>
<dbReference type="InterPro" id="IPR001944">
    <property type="entry name" value="Glycoside_Hdrlase_35"/>
</dbReference>
<dbReference type="InterPro" id="IPR019801">
    <property type="entry name" value="Glyco_hydro_35_CS"/>
</dbReference>